<name>A0A2N3Y0B9_SACSN</name>
<proteinExistence type="predicted"/>
<dbReference type="EMBL" id="PJNB01000001">
    <property type="protein sequence ID" value="PKW16364.1"/>
    <property type="molecule type" value="Genomic_DNA"/>
</dbReference>
<keyword evidence="2" id="KW-1185">Reference proteome</keyword>
<dbReference type="RefSeq" id="WP_010314617.1">
    <property type="nucleotide sequence ID" value="NZ_CP061007.1"/>
</dbReference>
<accession>A0A2N3Y0B9</accession>
<gene>
    <name evidence="1" type="ORF">A8926_4188</name>
</gene>
<dbReference type="AlphaFoldDB" id="A0A2N3Y0B9"/>
<comment type="caution">
    <text evidence="1">The sequence shown here is derived from an EMBL/GenBank/DDBJ whole genome shotgun (WGS) entry which is preliminary data.</text>
</comment>
<dbReference type="STRING" id="994479.GCA_000194155_07135"/>
<dbReference type="Proteomes" id="UP000233786">
    <property type="component" value="Unassembled WGS sequence"/>
</dbReference>
<reference evidence="1" key="1">
    <citation type="submission" date="2017-12" db="EMBL/GenBank/DDBJ databases">
        <title>Sequencing the genomes of 1000 Actinobacteria strains.</title>
        <authorList>
            <person name="Klenk H.-P."/>
        </authorList>
    </citation>
    <scope>NUCLEOTIDE SEQUENCE [LARGE SCALE GENOMIC DNA]</scope>
    <source>
        <strain evidence="1">DSM 44228</strain>
    </source>
</reference>
<protein>
    <submittedName>
        <fullName evidence="1">Uncharacterized protein</fullName>
    </submittedName>
</protein>
<organism evidence="1 2">
    <name type="scientific">Saccharopolyspora spinosa</name>
    <dbReference type="NCBI Taxonomy" id="60894"/>
    <lineage>
        <taxon>Bacteria</taxon>
        <taxon>Bacillati</taxon>
        <taxon>Actinomycetota</taxon>
        <taxon>Actinomycetes</taxon>
        <taxon>Pseudonocardiales</taxon>
        <taxon>Pseudonocardiaceae</taxon>
        <taxon>Saccharopolyspora</taxon>
    </lineage>
</organism>
<sequence length="55" mass="6329">MLAYQPDRSQAAFVFQTKYGTYNTASLIEFLTGLREHLDRPGAGRQRLRAVLRFP</sequence>
<evidence type="ECO:0000313" key="2">
    <source>
        <dbReference type="Proteomes" id="UP000233786"/>
    </source>
</evidence>
<evidence type="ECO:0000313" key="1">
    <source>
        <dbReference type="EMBL" id="PKW16364.1"/>
    </source>
</evidence>